<name>A0A0F9VCY8_9ZZZZ</name>
<dbReference type="SMART" id="SM00052">
    <property type="entry name" value="EAL"/>
    <property type="match status" value="1"/>
</dbReference>
<comment type="caution">
    <text evidence="4">The sequence shown here is derived from an EMBL/GenBank/DDBJ whole genome shotgun (WGS) entry which is preliminary data.</text>
</comment>
<dbReference type="Pfam" id="PF00563">
    <property type="entry name" value="EAL"/>
    <property type="match status" value="1"/>
</dbReference>
<evidence type="ECO:0000259" key="2">
    <source>
        <dbReference type="PROSITE" id="PS50883"/>
    </source>
</evidence>
<proteinExistence type="predicted"/>
<dbReference type="SUPFAM" id="SSF141868">
    <property type="entry name" value="EAL domain-like"/>
    <property type="match status" value="1"/>
</dbReference>
<dbReference type="PANTHER" id="PTHR44757:SF2">
    <property type="entry name" value="BIOFILM ARCHITECTURE MAINTENANCE PROTEIN MBAA"/>
    <property type="match status" value="1"/>
</dbReference>
<dbReference type="FunFam" id="3.20.20.450:FF:000001">
    <property type="entry name" value="Cyclic di-GMP phosphodiesterase yahA"/>
    <property type="match status" value="1"/>
</dbReference>
<feature type="domain" description="GGDEF" evidence="3">
    <location>
        <begin position="280"/>
        <end position="413"/>
    </location>
</feature>
<sequence length="691" mass="77571">MKLERRHSLSIKLLRLVLLWALAVGVVLSMGQIAYDLRKESHMIDSNAEQILAMSQDPATQAVYSLDREMAMQVIGGLFEHEAVRYAAIGHPDETQLASRERPLKSAPYRKITDWLFGVEQQYSVGLYGRAPYKEYYGDLRITLDTAPYGEDFLQSSLIILLSGVLRAMAMAFVLYLLYHILLTRPLAGIIDRITNINPDQPGKMHIPMLPGQEKNELGLWISKANELLESIERNSSRRREAEANLLHMAQHDHLTGLPNRSMLQEQLSRILADAGRRQRGVAVLCCGLDDFKEINEQFSYQSGDSLLVTVADRLRANSGRLGSLARLGGDQFALVQTGVGEPYEAAELAQTILDDLSRPFEVGEHTVSLRATIGITLFPDDGDDAEKLLQKAEQTMMLAKARSRNRYQFYIASLDSEMRVRRELDKELRGALERNEFHLTYQPQVSYATHEVVGVEALLRWQHPERGLVPPDLFIPLAEQNGIIISIGEWVLDQACKQLRVWHDQGFSELRMAVNLSTVQLHHSELSRVVTNLMQRYKLPAHCLEMEVTETGLMEDIAAAASHLNSLKKAGVLIAIDDFGTGYSSLSYLRGLPLDKIKIDKSFVQDVLVDEDDATIVRAIIQLGRSLNMEVIAEGVESAEQEAYVIAQGCNEGQGYYYSRPLSPEAFEVWIRQYQAKAKTALNSSENSSS</sequence>
<dbReference type="SUPFAM" id="SSF55073">
    <property type="entry name" value="Nucleotide cyclase"/>
    <property type="match status" value="1"/>
</dbReference>
<dbReference type="EMBL" id="LAZR01000028">
    <property type="protein sequence ID" value="KKO03026.1"/>
    <property type="molecule type" value="Genomic_DNA"/>
</dbReference>
<dbReference type="CDD" id="cd01949">
    <property type="entry name" value="GGDEF"/>
    <property type="match status" value="1"/>
</dbReference>
<dbReference type="Pfam" id="PF00990">
    <property type="entry name" value="GGDEF"/>
    <property type="match status" value="1"/>
</dbReference>
<keyword evidence="1" id="KW-0812">Transmembrane</keyword>
<reference evidence="4" key="1">
    <citation type="journal article" date="2015" name="Nature">
        <title>Complex archaea that bridge the gap between prokaryotes and eukaryotes.</title>
        <authorList>
            <person name="Spang A."/>
            <person name="Saw J.H."/>
            <person name="Jorgensen S.L."/>
            <person name="Zaremba-Niedzwiedzka K."/>
            <person name="Martijn J."/>
            <person name="Lind A.E."/>
            <person name="van Eijk R."/>
            <person name="Schleper C."/>
            <person name="Guy L."/>
            <person name="Ettema T.J."/>
        </authorList>
    </citation>
    <scope>NUCLEOTIDE SEQUENCE</scope>
</reference>
<dbReference type="InterPro" id="IPR000160">
    <property type="entry name" value="GGDEF_dom"/>
</dbReference>
<dbReference type="PROSITE" id="PS50887">
    <property type="entry name" value="GGDEF"/>
    <property type="match status" value="1"/>
</dbReference>
<organism evidence="4">
    <name type="scientific">marine sediment metagenome</name>
    <dbReference type="NCBI Taxonomy" id="412755"/>
    <lineage>
        <taxon>unclassified sequences</taxon>
        <taxon>metagenomes</taxon>
        <taxon>ecological metagenomes</taxon>
    </lineage>
</organism>
<keyword evidence="1" id="KW-0472">Membrane</keyword>
<dbReference type="SMART" id="SM00267">
    <property type="entry name" value="GGDEF"/>
    <property type="match status" value="1"/>
</dbReference>
<evidence type="ECO:0008006" key="5">
    <source>
        <dbReference type="Google" id="ProtNLM"/>
    </source>
</evidence>
<feature type="domain" description="EAL" evidence="2">
    <location>
        <begin position="422"/>
        <end position="676"/>
    </location>
</feature>
<dbReference type="InterPro" id="IPR043128">
    <property type="entry name" value="Rev_trsase/Diguanyl_cyclase"/>
</dbReference>
<dbReference type="PANTHER" id="PTHR44757">
    <property type="entry name" value="DIGUANYLATE CYCLASE DGCP"/>
    <property type="match status" value="1"/>
</dbReference>
<dbReference type="NCBIfam" id="TIGR00254">
    <property type="entry name" value="GGDEF"/>
    <property type="match status" value="1"/>
</dbReference>
<evidence type="ECO:0000259" key="3">
    <source>
        <dbReference type="PROSITE" id="PS50887"/>
    </source>
</evidence>
<evidence type="ECO:0000313" key="4">
    <source>
        <dbReference type="EMBL" id="KKO03026.1"/>
    </source>
</evidence>
<dbReference type="InterPro" id="IPR035919">
    <property type="entry name" value="EAL_sf"/>
</dbReference>
<dbReference type="Gene3D" id="3.30.70.270">
    <property type="match status" value="1"/>
</dbReference>
<dbReference type="InterPro" id="IPR029787">
    <property type="entry name" value="Nucleotide_cyclase"/>
</dbReference>
<dbReference type="CDD" id="cd01948">
    <property type="entry name" value="EAL"/>
    <property type="match status" value="1"/>
</dbReference>
<dbReference type="InterPro" id="IPR001633">
    <property type="entry name" value="EAL_dom"/>
</dbReference>
<dbReference type="AlphaFoldDB" id="A0A0F9VCY8"/>
<keyword evidence="1" id="KW-1133">Transmembrane helix</keyword>
<dbReference type="PROSITE" id="PS50883">
    <property type="entry name" value="EAL"/>
    <property type="match status" value="1"/>
</dbReference>
<protein>
    <recommendedName>
        <fullName evidence="5">GGDEF-domain containing protein</fullName>
    </recommendedName>
</protein>
<feature type="transmembrane region" description="Helical" evidence="1">
    <location>
        <begin position="12"/>
        <end position="35"/>
    </location>
</feature>
<dbReference type="Gene3D" id="3.20.20.450">
    <property type="entry name" value="EAL domain"/>
    <property type="match status" value="1"/>
</dbReference>
<dbReference type="InterPro" id="IPR052155">
    <property type="entry name" value="Biofilm_reg_signaling"/>
</dbReference>
<accession>A0A0F9VCY8</accession>
<gene>
    <name evidence="4" type="ORF">LCGC14_0099470</name>
</gene>
<evidence type="ECO:0000256" key="1">
    <source>
        <dbReference type="SAM" id="Phobius"/>
    </source>
</evidence>